<evidence type="ECO:0000313" key="2">
    <source>
        <dbReference type="Proteomes" id="UP000050525"/>
    </source>
</evidence>
<accession>A0A151NE70</accession>
<reference evidence="1 2" key="1">
    <citation type="journal article" date="2012" name="Genome Biol.">
        <title>Sequencing three crocodilian genomes to illuminate the evolution of archosaurs and amniotes.</title>
        <authorList>
            <person name="St John J.A."/>
            <person name="Braun E.L."/>
            <person name="Isberg S.R."/>
            <person name="Miles L.G."/>
            <person name="Chong A.Y."/>
            <person name="Gongora J."/>
            <person name="Dalzell P."/>
            <person name="Moran C."/>
            <person name="Bed'hom B."/>
            <person name="Abzhanov A."/>
            <person name="Burgess S.C."/>
            <person name="Cooksey A.M."/>
            <person name="Castoe T.A."/>
            <person name="Crawford N.G."/>
            <person name="Densmore L.D."/>
            <person name="Drew J.C."/>
            <person name="Edwards S.V."/>
            <person name="Faircloth B.C."/>
            <person name="Fujita M.K."/>
            <person name="Greenwold M.J."/>
            <person name="Hoffmann F.G."/>
            <person name="Howard J.M."/>
            <person name="Iguchi T."/>
            <person name="Janes D.E."/>
            <person name="Khan S.Y."/>
            <person name="Kohno S."/>
            <person name="de Koning A.J."/>
            <person name="Lance S.L."/>
            <person name="McCarthy F.M."/>
            <person name="McCormack J.E."/>
            <person name="Merchant M.E."/>
            <person name="Peterson D.G."/>
            <person name="Pollock D.D."/>
            <person name="Pourmand N."/>
            <person name="Raney B.J."/>
            <person name="Roessler K.A."/>
            <person name="Sanford J.R."/>
            <person name="Sawyer R.H."/>
            <person name="Schmidt C.J."/>
            <person name="Triplett E.W."/>
            <person name="Tuberville T.D."/>
            <person name="Venegas-Anaya M."/>
            <person name="Howard J.T."/>
            <person name="Jarvis E.D."/>
            <person name="Guillette L.J.Jr."/>
            <person name="Glenn T.C."/>
            <person name="Green R.E."/>
            <person name="Ray D.A."/>
        </authorList>
    </citation>
    <scope>NUCLEOTIDE SEQUENCE [LARGE SCALE GENOMIC DNA]</scope>
    <source>
        <strain evidence="1">KSC_2009_1</strain>
    </source>
</reference>
<evidence type="ECO:0000313" key="1">
    <source>
        <dbReference type="EMBL" id="KYO35098.1"/>
    </source>
</evidence>
<dbReference type="EMBL" id="AKHW03003207">
    <property type="protein sequence ID" value="KYO35098.1"/>
    <property type="molecule type" value="Genomic_DNA"/>
</dbReference>
<gene>
    <name evidence="1" type="ORF">Y1Q_0000989</name>
</gene>
<comment type="caution">
    <text evidence="1">The sequence shown here is derived from an EMBL/GenBank/DDBJ whole genome shotgun (WGS) entry which is preliminary data.</text>
</comment>
<dbReference type="Proteomes" id="UP000050525">
    <property type="component" value="Unassembled WGS sequence"/>
</dbReference>
<protein>
    <submittedName>
        <fullName evidence="1">Uncharacterized protein</fullName>
    </submittedName>
</protein>
<keyword evidence="2" id="KW-1185">Reference proteome</keyword>
<dbReference type="AlphaFoldDB" id="A0A151NE70"/>
<name>A0A151NE70_ALLMI</name>
<organism evidence="1 2">
    <name type="scientific">Alligator mississippiensis</name>
    <name type="common">American alligator</name>
    <dbReference type="NCBI Taxonomy" id="8496"/>
    <lineage>
        <taxon>Eukaryota</taxon>
        <taxon>Metazoa</taxon>
        <taxon>Chordata</taxon>
        <taxon>Craniata</taxon>
        <taxon>Vertebrata</taxon>
        <taxon>Euteleostomi</taxon>
        <taxon>Archelosauria</taxon>
        <taxon>Archosauria</taxon>
        <taxon>Crocodylia</taxon>
        <taxon>Alligatoridae</taxon>
        <taxon>Alligatorinae</taxon>
        <taxon>Alligator</taxon>
    </lineage>
</organism>
<proteinExistence type="predicted"/>
<sequence>MEKNFLLDTEVARFQTKTSSVTKVDAVYSSSSKSRISCLQCAESPAGQLSPTAPTFLITADCCNQKPQE</sequence>